<keyword evidence="1" id="KW-0472">Membrane</keyword>
<dbReference type="EMBL" id="FQ958210">
    <property type="protein sequence ID" value="CCD04621.1"/>
    <property type="molecule type" value="Genomic_DNA"/>
</dbReference>
<dbReference type="Proteomes" id="UP000010102">
    <property type="component" value="Chromosome"/>
</dbReference>
<protein>
    <submittedName>
        <fullName evidence="2">Component of the Dot/Icm secretion system</fullName>
    </submittedName>
    <submittedName>
        <fullName evidence="3">Type IV secretion protein IcmC</fullName>
    </submittedName>
</protein>
<feature type="transmembrane region" description="Helical" evidence="1">
    <location>
        <begin position="167"/>
        <end position="187"/>
    </location>
</feature>
<dbReference type="EMBL" id="QWDR01000001">
    <property type="protein sequence ID" value="RJY33578.1"/>
    <property type="molecule type" value="Genomic_DNA"/>
</dbReference>
<evidence type="ECO:0000313" key="4">
    <source>
        <dbReference type="Proteomes" id="UP000010102"/>
    </source>
</evidence>
<evidence type="ECO:0000313" key="5">
    <source>
        <dbReference type="Proteomes" id="UP000277145"/>
    </source>
</evidence>
<proteinExistence type="predicted"/>
<evidence type="ECO:0000256" key="1">
    <source>
        <dbReference type="SAM" id="Phobius"/>
    </source>
</evidence>
<feature type="transmembrane region" description="Helical" evidence="1">
    <location>
        <begin position="35"/>
        <end position="55"/>
    </location>
</feature>
<feature type="transmembrane region" description="Helical" evidence="1">
    <location>
        <begin position="75"/>
        <end position="95"/>
    </location>
</feature>
<dbReference type="Proteomes" id="UP000277145">
    <property type="component" value="Unassembled WGS sequence"/>
</dbReference>
<name>A0A3A6VKF0_LEGPN</name>
<keyword evidence="1" id="KW-0812">Transmembrane</keyword>
<organism evidence="3 5">
    <name type="scientific">Legionella pneumophila subsp. pneumophila</name>
    <dbReference type="NCBI Taxonomy" id="91891"/>
    <lineage>
        <taxon>Bacteria</taxon>
        <taxon>Pseudomonadati</taxon>
        <taxon>Pseudomonadota</taxon>
        <taxon>Gammaproteobacteria</taxon>
        <taxon>Legionellales</taxon>
        <taxon>Legionellaceae</taxon>
        <taxon>Legionella</taxon>
    </lineage>
</organism>
<sequence length="194" mass="20276">MADPTCTGGTVACWIVSQANILANIANQLEPVQRLITGGAYLIGCAFIFKAIYSLKVYGEARTMMSSNTSIKEPVMYLMVGALLIYFPSLVSSVLQTTFGYSNPLAYSGGVSSGSDTISALFGSGSLVGRPLVMIIRVIGLIAFVRGWVLIARSASQGQPPGGTGKGLIHVFGGILAINIVGTVDMINNTLYGT</sequence>
<dbReference type="RefSeq" id="WP_010946202.1">
    <property type="nucleotide sequence ID" value="NC_018139.1"/>
</dbReference>
<evidence type="ECO:0000313" key="2">
    <source>
        <dbReference type="EMBL" id="CCD04621.1"/>
    </source>
</evidence>
<evidence type="ECO:0000313" key="3">
    <source>
        <dbReference type="EMBL" id="RJY33578.1"/>
    </source>
</evidence>
<gene>
    <name evidence="2" type="primary">icmC/dotE</name>
    <name evidence="3" type="ORF">D1H98_01850</name>
    <name evidence="2" type="ORF">LPO_0519</name>
</gene>
<dbReference type="OMA" id="IVGTIQM"/>
<dbReference type="AlphaFoldDB" id="A0A3A6VKF0"/>
<feature type="transmembrane region" description="Helical" evidence="1">
    <location>
        <begin position="134"/>
        <end position="155"/>
    </location>
</feature>
<reference evidence="2 4" key="1">
    <citation type="submission" date="2011-07" db="EMBL/GenBank/DDBJ databases">
        <authorList>
            <person name="Genoscope - CEA"/>
        </authorList>
    </citation>
    <scope>NUCLEOTIDE SEQUENCE [LARGE SCALE GENOMIC DNA]</scope>
    <source>
        <strain evidence="4">lorraine</strain>
        <strain evidence="2">Lorraine</strain>
    </source>
</reference>
<dbReference type="GeneID" id="57034455"/>
<reference evidence="3 5" key="2">
    <citation type="submission" date="2018-08" db="EMBL/GenBank/DDBJ databases">
        <title>Genome Sequences of Legionella pneumophila subsp. pneumophila Isolates, Recovered from a Drinking Water System in a Large Builging.</title>
        <authorList>
            <person name="Gomez-Alvarez V."/>
            <person name="Boczek L."/>
            <person name="King D."/>
            <person name="Pemberton A."/>
            <person name="Pfaller S."/>
            <person name="Rodgers M."/>
            <person name="Santodomingo J."/>
            <person name="Revetta R."/>
        </authorList>
    </citation>
    <scope>NUCLEOTIDE SEQUENCE [LARGE SCALE GENOMIC DNA]</scope>
    <source>
        <strain evidence="3 5">L01C.1</strain>
    </source>
</reference>
<dbReference type="KEGG" id="lpo:LPO_0519"/>
<keyword evidence="1" id="KW-1133">Transmembrane helix</keyword>
<accession>A0A3A6VKF0</accession>